<organism evidence="3 4">
    <name type="scientific">Streptomyces jumonjinensis</name>
    <dbReference type="NCBI Taxonomy" id="1945"/>
    <lineage>
        <taxon>Bacteria</taxon>
        <taxon>Bacillati</taxon>
        <taxon>Actinomycetota</taxon>
        <taxon>Actinomycetes</taxon>
        <taxon>Kitasatosporales</taxon>
        <taxon>Streptomycetaceae</taxon>
        <taxon>Streptomyces</taxon>
    </lineage>
</organism>
<dbReference type="RefSeq" id="WP_153525997.1">
    <property type="nucleotide sequence ID" value="NZ_JBEPDZ010000028.1"/>
</dbReference>
<proteinExistence type="predicted"/>
<protein>
    <submittedName>
        <fullName evidence="3">Uncharacterized protein</fullName>
    </submittedName>
</protein>
<reference evidence="3 4" key="1">
    <citation type="submission" date="2019-05" db="EMBL/GenBank/DDBJ databases">
        <title>Comparative genomics and metabolomics analyses of clavulanic acid producing Streptomyces species provides insight into specialized metabolism and evolution of beta-lactam biosynthetic gene clusters.</title>
        <authorList>
            <person name="Moore M.A."/>
            <person name="Cruz-Morales P."/>
            <person name="Barona Gomez F."/>
            <person name="Kapil T."/>
        </authorList>
    </citation>
    <scope>NUCLEOTIDE SEQUENCE [LARGE SCALE GENOMIC DNA]</scope>
    <source>
        <strain evidence="3 4">NRRL 5741</strain>
    </source>
</reference>
<keyword evidence="4" id="KW-1185">Reference proteome</keyword>
<keyword evidence="2" id="KW-0472">Membrane</keyword>
<accession>A0A646KR53</accession>
<dbReference type="Proteomes" id="UP000419138">
    <property type="component" value="Unassembled WGS sequence"/>
</dbReference>
<feature type="region of interest" description="Disordered" evidence="1">
    <location>
        <begin position="94"/>
        <end position="138"/>
    </location>
</feature>
<keyword evidence="2" id="KW-1133">Transmembrane helix</keyword>
<gene>
    <name evidence="3" type="ORF">FF041_32550</name>
</gene>
<sequence length="138" mass="14817">MTPFAGLFYGVLWTVLGSLAAAQAEPVWLVVFGCVALLTGAHCLWWAHVLRRAGFGLFDCGYVDFDAKGSCRRCAGCGWVEGIRDGVRCPCVRRDPGPPEDDGRPPGRAPRAAPVGEDGTADAPREGRPGRGSPRRRH</sequence>
<comment type="caution">
    <text evidence="3">The sequence shown here is derived from an EMBL/GenBank/DDBJ whole genome shotgun (WGS) entry which is preliminary data.</text>
</comment>
<dbReference type="EMBL" id="VCLA01000192">
    <property type="protein sequence ID" value="MQT04715.1"/>
    <property type="molecule type" value="Genomic_DNA"/>
</dbReference>
<evidence type="ECO:0000313" key="3">
    <source>
        <dbReference type="EMBL" id="MQT04715.1"/>
    </source>
</evidence>
<evidence type="ECO:0000313" key="4">
    <source>
        <dbReference type="Proteomes" id="UP000419138"/>
    </source>
</evidence>
<evidence type="ECO:0000256" key="1">
    <source>
        <dbReference type="SAM" id="MobiDB-lite"/>
    </source>
</evidence>
<evidence type="ECO:0000256" key="2">
    <source>
        <dbReference type="SAM" id="Phobius"/>
    </source>
</evidence>
<keyword evidence="2" id="KW-0812">Transmembrane</keyword>
<name>A0A646KR53_STRJU</name>
<feature type="transmembrane region" description="Helical" evidence="2">
    <location>
        <begin position="27"/>
        <end position="47"/>
    </location>
</feature>
<dbReference type="AlphaFoldDB" id="A0A646KR53"/>
<feature type="compositionally biased region" description="Basic and acidic residues" evidence="1">
    <location>
        <begin position="94"/>
        <end position="105"/>
    </location>
</feature>